<reference evidence="2 3" key="1">
    <citation type="submission" date="2018-08" db="EMBL/GenBank/DDBJ databases">
        <title>A genome reference for cultivated species of the human gut microbiota.</title>
        <authorList>
            <person name="Zou Y."/>
            <person name="Xue W."/>
            <person name="Luo G."/>
        </authorList>
    </citation>
    <scope>NUCLEOTIDE SEQUENCE [LARGE SCALE GENOMIC DNA]</scope>
    <source>
        <strain evidence="2 3">AM35-14</strain>
    </source>
</reference>
<evidence type="ECO:0000313" key="3">
    <source>
        <dbReference type="Proteomes" id="UP000283975"/>
    </source>
</evidence>
<keyword evidence="1" id="KW-0472">Membrane</keyword>
<dbReference type="AlphaFoldDB" id="A0A414AJ38"/>
<dbReference type="Proteomes" id="UP000283975">
    <property type="component" value="Unassembled WGS sequence"/>
</dbReference>
<dbReference type="EMBL" id="QSHZ01000046">
    <property type="protein sequence ID" value="RHC48737.1"/>
    <property type="molecule type" value="Genomic_DNA"/>
</dbReference>
<feature type="transmembrane region" description="Helical" evidence="1">
    <location>
        <begin position="66"/>
        <end position="84"/>
    </location>
</feature>
<accession>A0A414AJ38</accession>
<keyword evidence="1" id="KW-1133">Transmembrane helix</keyword>
<dbReference type="InterPro" id="IPR025608">
    <property type="entry name" value="TcpE"/>
</dbReference>
<comment type="caution">
    <text evidence="2">The sequence shown here is derived from an EMBL/GenBank/DDBJ whole genome shotgun (WGS) entry which is preliminary data.</text>
</comment>
<protein>
    <submittedName>
        <fullName evidence="2">Conjugal transfer protein</fullName>
    </submittedName>
</protein>
<dbReference type="Pfam" id="PF12648">
    <property type="entry name" value="TcpE"/>
    <property type="match status" value="1"/>
</dbReference>
<gene>
    <name evidence="2" type="ORF">DW839_28240</name>
</gene>
<evidence type="ECO:0000256" key="1">
    <source>
        <dbReference type="SAM" id="Phobius"/>
    </source>
</evidence>
<keyword evidence="1" id="KW-0812">Transmembrane</keyword>
<proteinExistence type="predicted"/>
<name>A0A414AJ38_9FIRM</name>
<organism evidence="2 3">
    <name type="scientific">Enterocloster bolteae</name>
    <dbReference type="NCBI Taxonomy" id="208479"/>
    <lineage>
        <taxon>Bacteria</taxon>
        <taxon>Bacillati</taxon>
        <taxon>Bacillota</taxon>
        <taxon>Clostridia</taxon>
        <taxon>Lachnospirales</taxon>
        <taxon>Lachnospiraceae</taxon>
        <taxon>Enterocloster</taxon>
    </lineage>
</organism>
<sequence length="138" mass="16063">MIMDNSEQKKVTIYSYSKVWKVEKRIYAIQNLVLPVPIDPWQLLYFGITWAAINLIFGALPGFSSIPVVIRSLLIPYLISKFLLTKKLDGKNPIRYMFGIVVFLFSEQDQALEHFKLQPVKKRQAIKLSWNCSQGDRR</sequence>
<evidence type="ECO:0000313" key="2">
    <source>
        <dbReference type="EMBL" id="RHC48737.1"/>
    </source>
</evidence>